<organism evidence="2 3">
    <name type="scientific">Calocera cornea HHB12733</name>
    <dbReference type="NCBI Taxonomy" id="1353952"/>
    <lineage>
        <taxon>Eukaryota</taxon>
        <taxon>Fungi</taxon>
        <taxon>Dikarya</taxon>
        <taxon>Basidiomycota</taxon>
        <taxon>Agaricomycotina</taxon>
        <taxon>Dacrymycetes</taxon>
        <taxon>Dacrymycetales</taxon>
        <taxon>Dacrymycetaceae</taxon>
        <taxon>Calocera</taxon>
    </lineage>
</organism>
<accession>A0A165CQQ1</accession>
<dbReference type="InParanoid" id="A0A165CQQ1"/>
<evidence type="ECO:0000313" key="2">
    <source>
        <dbReference type="EMBL" id="KZT51212.1"/>
    </source>
</evidence>
<evidence type="ECO:0000256" key="1">
    <source>
        <dbReference type="SAM" id="MobiDB-lite"/>
    </source>
</evidence>
<feature type="region of interest" description="Disordered" evidence="1">
    <location>
        <begin position="226"/>
        <end position="251"/>
    </location>
</feature>
<dbReference type="AlphaFoldDB" id="A0A165CQQ1"/>
<dbReference type="EMBL" id="KV424120">
    <property type="protein sequence ID" value="KZT51212.1"/>
    <property type="molecule type" value="Genomic_DNA"/>
</dbReference>
<protein>
    <submittedName>
        <fullName evidence="2">Uncharacterized protein</fullName>
    </submittedName>
</protein>
<proteinExistence type="predicted"/>
<dbReference type="Proteomes" id="UP000076842">
    <property type="component" value="Unassembled WGS sequence"/>
</dbReference>
<reference evidence="2 3" key="1">
    <citation type="journal article" date="2016" name="Mol. Biol. Evol.">
        <title>Comparative Genomics of Early-Diverging Mushroom-Forming Fungi Provides Insights into the Origins of Lignocellulose Decay Capabilities.</title>
        <authorList>
            <person name="Nagy L.G."/>
            <person name="Riley R."/>
            <person name="Tritt A."/>
            <person name="Adam C."/>
            <person name="Daum C."/>
            <person name="Floudas D."/>
            <person name="Sun H."/>
            <person name="Yadav J.S."/>
            <person name="Pangilinan J."/>
            <person name="Larsson K.H."/>
            <person name="Matsuura K."/>
            <person name="Barry K."/>
            <person name="Labutti K."/>
            <person name="Kuo R."/>
            <person name="Ohm R.A."/>
            <person name="Bhattacharya S.S."/>
            <person name="Shirouzu T."/>
            <person name="Yoshinaga Y."/>
            <person name="Martin F.M."/>
            <person name="Grigoriev I.V."/>
            <person name="Hibbett D.S."/>
        </authorList>
    </citation>
    <scope>NUCLEOTIDE SEQUENCE [LARGE SCALE GENOMIC DNA]</scope>
    <source>
        <strain evidence="2 3">HHB12733</strain>
    </source>
</reference>
<name>A0A165CQQ1_9BASI</name>
<gene>
    <name evidence="2" type="ORF">CALCODRAFT_148100</name>
</gene>
<sequence length="516" mass="58442">MSAVRRVAHYPRHRHPFQFCTLLDLPVVLPISSRPGTLGSCAMSFLLPRLARQVCLRGAASYRVGRVVVGKRMLHVTASASAKKKKDEWAGLEEGDEDEPDDLFGSVVSAAKPSATQKAREAIISSEKPSKARQKKLRTLEAFNKAYNRLTGILTKKLAGGKGPNITPTQLRNLIRTARTEEDWVRTHKLIQDWKDSQHKSEVDLERSLVIYYWYMRRCMPREEGAATTEDGAVAASPEATPQEPSEPIDPDLEETITTRIGRRRILFYSYYDQLTTRIPSGVRQLAPHDNVVNMIHMVKCRADLDKVLEVLKMWREHVTRPDAHIAKTFLDRCIAMHEPLLAVDVLAKRETYGLDLPSLKYTHHLFQSILRGTEKHPEESVSAAFKLGEITSGMPWRHVLQDPLSSMMLIHICHRATENNAPTSMENGAQVLNELQALKMLEKGSGWAAQGEDRKLYQRLGFVKRPRLLDLSNKEMEWRAKSVHIARQFALDLGMDASWLVIPEQSKAIIDEARV</sequence>
<evidence type="ECO:0000313" key="3">
    <source>
        <dbReference type="Proteomes" id="UP000076842"/>
    </source>
</evidence>
<keyword evidence="3" id="KW-1185">Reference proteome</keyword>
<dbReference type="OrthoDB" id="565731at2759"/>